<sequence length="250" mass="27144">MSLPTSSRNPPAFVLVHGAWNGGWCWSRVAPLLRQAGHAVFTPTCTGMGERSHLLNNEIGPSTFIQDVINQIVWEDLHEVILVGHSFAGVIISGVADRIPERLKHLVYLDAFILESGVSTMDTLSEENQDRLKAAVDEAGGTVPVLPPPRPKSLNIIEPDDVAFVLDRLTPQPFRSYVEAVTLSNPHGNGIPAHYLHCTEPAFAAVAESDAWAQENTDWIRLPLAASHCAMVTAPTLLANTLLHIASEAE</sequence>
<dbReference type="GO" id="GO:0016787">
    <property type="term" value="F:hydrolase activity"/>
    <property type="evidence" value="ECO:0007669"/>
    <property type="project" value="UniProtKB-KW"/>
</dbReference>
<keyword evidence="3" id="KW-1185">Reference proteome</keyword>
<evidence type="ECO:0000313" key="2">
    <source>
        <dbReference type="EMBL" id="NYT36552.1"/>
    </source>
</evidence>
<protein>
    <submittedName>
        <fullName evidence="2">Alpha/beta fold hydrolase</fullName>
    </submittedName>
</protein>
<dbReference type="InterPro" id="IPR029058">
    <property type="entry name" value="AB_hydrolase_fold"/>
</dbReference>
<feature type="domain" description="AB hydrolase-1" evidence="1">
    <location>
        <begin position="13"/>
        <end position="239"/>
    </location>
</feature>
<name>A0A853FAA5_9BURK</name>
<dbReference type="SUPFAM" id="SSF53474">
    <property type="entry name" value="alpha/beta-Hydrolases"/>
    <property type="match status" value="1"/>
</dbReference>
<dbReference type="PANTHER" id="PTHR37017:SF10">
    <property type="entry name" value="AB HYDROLASE-1 DOMAIN-CONTAINING PROTEIN"/>
    <property type="match status" value="1"/>
</dbReference>
<dbReference type="Gene3D" id="3.40.50.1820">
    <property type="entry name" value="alpha/beta hydrolase"/>
    <property type="match status" value="1"/>
</dbReference>
<dbReference type="Proteomes" id="UP000580517">
    <property type="component" value="Unassembled WGS sequence"/>
</dbReference>
<gene>
    <name evidence="2" type="ORF">H0A68_06670</name>
</gene>
<dbReference type="EMBL" id="JACCEW010000002">
    <property type="protein sequence ID" value="NYT36552.1"/>
    <property type="molecule type" value="Genomic_DNA"/>
</dbReference>
<organism evidence="2 3">
    <name type="scientific">Allopusillimonas soli</name>
    <dbReference type="NCBI Taxonomy" id="659016"/>
    <lineage>
        <taxon>Bacteria</taxon>
        <taxon>Pseudomonadati</taxon>
        <taxon>Pseudomonadota</taxon>
        <taxon>Betaproteobacteria</taxon>
        <taxon>Burkholderiales</taxon>
        <taxon>Alcaligenaceae</taxon>
        <taxon>Allopusillimonas</taxon>
    </lineage>
</organism>
<comment type="caution">
    <text evidence="2">The sequence shown here is derived from an EMBL/GenBank/DDBJ whole genome shotgun (WGS) entry which is preliminary data.</text>
</comment>
<dbReference type="RefSeq" id="WP_129968515.1">
    <property type="nucleotide sequence ID" value="NZ_JACCEW010000002.1"/>
</dbReference>
<dbReference type="AlphaFoldDB" id="A0A853FAA5"/>
<dbReference type="PANTHER" id="PTHR37017">
    <property type="entry name" value="AB HYDROLASE-1 DOMAIN-CONTAINING PROTEIN-RELATED"/>
    <property type="match status" value="1"/>
</dbReference>
<dbReference type="OrthoDB" id="9112061at2"/>
<reference evidence="2 3" key="1">
    <citation type="submission" date="2020-07" db="EMBL/GenBank/DDBJ databases">
        <title>Taxonomic revisions and descriptions of new bacterial species based on genomic comparisons in the high-G+C-content subgroup of the family Alcaligenaceae.</title>
        <authorList>
            <person name="Szabo A."/>
            <person name="Felfoldi T."/>
        </authorList>
    </citation>
    <scope>NUCLEOTIDE SEQUENCE [LARGE SCALE GENOMIC DNA]</scope>
    <source>
        <strain evidence="2 3">DSM 25264</strain>
    </source>
</reference>
<dbReference type="InterPro" id="IPR000073">
    <property type="entry name" value="AB_hydrolase_1"/>
</dbReference>
<accession>A0A853FAA5</accession>
<evidence type="ECO:0000313" key="3">
    <source>
        <dbReference type="Proteomes" id="UP000580517"/>
    </source>
</evidence>
<proteinExistence type="predicted"/>
<dbReference type="Pfam" id="PF12697">
    <property type="entry name" value="Abhydrolase_6"/>
    <property type="match status" value="1"/>
</dbReference>
<dbReference type="InterPro" id="IPR052897">
    <property type="entry name" value="Sec-Metab_Biosynth_Hydrolase"/>
</dbReference>
<evidence type="ECO:0000259" key="1">
    <source>
        <dbReference type="Pfam" id="PF12697"/>
    </source>
</evidence>
<keyword evidence="2" id="KW-0378">Hydrolase</keyword>